<dbReference type="Proteomes" id="UP001285441">
    <property type="component" value="Unassembled WGS sequence"/>
</dbReference>
<sequence length="624" mass="68688">MSLRLAPYNDAMRLGQGFNSYTHELCINGAVEVDQRIVVSYSARYIEKLSDIVEAMNLSYSSAIKKGTIEISGNSTTVDENTFKLSDMNVVVSVRVVNQTIAIEEQSTFKPLNDEGATAARFNEVYGDSYISGFIEGGDFSGIMSIKVVDRSNITNVVNSIKASLVSSAKPEAEDFVLGPTTGEGLMSSALGSALKNTQTTISINWMGGGQIKEPTQSWDIDSMYAAAAAFPASVAQCPQRTWAILTPYKANRSFVNWSMGSPIKTLQYDLISSFTAELFDRFMDYKLLLKRAQNILSNRKSYRQRIGVPNAIGTDVSTLLCLRAALRNEQTKIVEAIEVLGKDPTVLRRQAAWTNGHRSEVVRRIVDKALGSSKDWQPIAADEVAQQTELPLESPPANSSTSPAPPNNTTIPAFDAQQTFNFDTLIAPEVWEDLLPVCIPHPCHPIYALTAPPPDSSSGPASMVVVSQSYTDMERDLKAAKESSTAAEAQLEESRAALAALRAEYSALDVNSEYLQFKSATAAQVSTLERQLADASARAASAQEELLREQNVRQDVQRQVDNERNLKTQLEGRIQKFKDALVGFKVHLSMNGIPMDWPFFQNFKITEFVFAANELVYLDRNHL</sequence>
<protein>
    <submittedName>
        <fullName evidence="3">Uncharacterized protein</fullName>
    </submittedName>
</protein>
<feature type="coiled-coil region" evidence="1">
    <location>
        <begin position="471"/>
        <end position="581"/>
    </location>
</feature>
<comment type="caution">
    <text evidence="3">The sequence shown here is derived from an EMBL/GenBank/DDBJ whole genome shotgun (WGS) entry which is preliminary data.</text>
</comment>
<organism evidence="3 4">
    <name type="scientific">Podospora didyma</name>
    <dbReference type="NCBI Taxonomy" id="330526"/>
    <lineage>
        <taxon>Eukaryota</taxon>
        <taxon>Fungi</taxon>
        <taxon>Dikarya</taxon>
        <taxon>Ascomycota</taxon>
        <taxon>Pezizomycotina</taxon>
        <taxon>Sordariomycetes</taxon>
        <taxon>Sordariomycetidae</taxon>
        <taxon>Sordariales</taxon>
        <taxon>Podosporaceae</taxon>
        <taxon>Podospora</taxon>
    </lineage>
</organism>
<dbReference type="AlphaFoldDB" id="A0AAE0K1N6"/>
<evidence type="ECO:0000313" key="4">
    <source>
        <dbReference type="Proteomes" id="UP001285441"/>
    </source>
</evidence>
<dbReference type="EMBL" id="JAULSW010000011">
    <property type="protein sequence ID" value="KAK3367915.1"/>
    <property type="molecule type" value="Genomic_DNA"/>
</dbReference>
<evidence type="ECO:0000256" key="1">
    <source>
        <dbReference type="SAM" id="Coils"/>
    </source>
</evidence>
<accession>A0AAE0K1N6</accession>
<feature type="region of interest" description="Disordered" evidence="2">
    <location>
        <begin position="388"/>
        <end position="410"/>
    </location>
</feature>
<reference evidence="3" key="2">
    <citation type="submission" date="2023-06" db="EMBL/GenBank/DDBJ databases">
        <authorList>
            <consortium name="Lawrence Berkeley National Laboratory"/>
            <person name="Haridas S."/>
            <person name="Hensen N."/>
            <person name="Bonometti L."/>
            <person name="Westerberg I."/>
            <person name="Brannstrom I.O."/>
            <person name="Guillou S."/>
            <person name="Cros-Aarteil S."/>
            <person name="Calhoun S."/>
            <person name="Kuo A."/>
            <person name="Mondo S."/>
            <person name="Pangilinan J."/>
            <person name="Riley R."/>
            <person name="LaButti K."/>
            <person name="Andreopoulos B."/>
            <person name="Lipzen A."/>
            <person name="Chen C."/>
            <person name="Yanf M."/>
            <person name="Daum C."/>
            <person name="Ng V."/>
            <person name="Clum A."/>
            <person name="Steindorff A."/>
            <person name="Ohm R."/>
            <person name="Martin F."/>
            <person name="Silar P."/>
            <person name="Natvig D."/>
            <person name="Lalanne C."/>
            <person name="Gautier V."/>
            <person name="Ament-velasquez S.L."/>
            <person name="Kruys A."/>
            <person name="Hutchinson M.I."/>
            <person name="Powell A.J."/>
            <person name="Barry K."/>
            <person name="Miller A.N."/>
            <person name="Grigoriev I.V."/>
            <person name="Debuchy R."/>
            <person name="Gladieux P."/>
            <person name="Thoren M.H."/>
            <person name="Johannesson H."/>
        </authorList>
    </citation>
    <scope>NUCLEOTIDE SEQUENCE</scope>
    <source>
        <strain evidence="3">CBS 232.78</strain>
    </source>
</reference>
<evidence type="ECO:0000313" key="3">
    <source>
        <dbReference type="EMBL" id="KAK3367915.1"/>
    </source>
</evidence>
<reference evidence="3" key="1">
    <citation type="journal article" date="2023" name="Mol. Phylogenet. Evol.">
        <title>Genome-scale phylogeny and comparative genomics of the fungal order Sordariales.</title>
        <authorList>
            <person name="Hensen N."/>
            <person name="Bonometti L."/>
            <person name="Westerberg I."/>
            <person name="Brannstrom I.O."/>
            <person name="Guillou S."/>
            <person name="Cros-Aarteil S."/>
            <person name="Calhoun S."/>
            <person name="Haridas S."/>
            <person name="Kuo A."/>
            <person name="Mondo S."/>
            <person name="Pangilinan J."/>
            <person name="Riley R."/>
            <person name="LaButti K."/>
            <person name="Andreopoulos B."/>
            <person name="Lipzen A."/>
            <person name="Chen C."/>
            <person name="Yan M."/>
            <person name="Daum C."/>
            <person name="Ng V."/>
            <person name="Clum A."/>
            <person name="Steindorff A."/>
            <person name="Ohm R.A."/>
            <person name="Martin F."/>
            <person name="Silar P."/>
            <person name="Natvig D.O."/>
            <person name="Lalanne C."/>
            <person name="Gautier V."/>
            <person name="Ament-Velasquez S.L."/>
            <person name="Kruys A."/>
            <person name="Hutchinson M.I."/>
            <person name="Powell A.J."/>
            <person name="Barry K."/>
            <person name="Miller A.N."/>
            <person name="Grigoriev I.V."/>
            <person name="Debuchy R."/>
            <person name="Gladieux P."/>
            <person name="Hiltunen Thoren M."/>
            <person name="Johannesson H."/>
        </authorList>
    </citation>
    <scope>NUCLEOTIDE SEQUENCE</scope>
    <source>
        <strain evidence="3">CBS 232.78</strain>
    </source>
</reference>
<gene>
    <name evidence="3" type="ORF">B0H63DRAFT_404700</name>
</gene>
<evidence type="ECO:0000256" key="2">
    <source>
        <dbReference type="SAM" id="MobiDB-lite"/>
    </source>
</evidence>
<keyword evidence="1" id="KW-0175">Coiled coil</keyword>
<proteinExistence type="predicted"/>
<feature type="compositionally biased region" description="Low complexity" evidence="2">
    <location>
        <begin position="396"/>
        <end position="410"/>
    </location>
</feature>
<keyword evidence="4" id="KW-1185">Reference proteome</keyword>
<name>A0AAE0K1N6_9PEZI</name>